<feature type="domain" description="TRASH" evidence="6">
    <location>
        <begin position="779"/>
        <end position="815"/>
    </location>
</feature>
<feature type="domain" description="TRASH" evidence="6">
    <location>
        <begin position="542"/>
        <end position="581"/>
    </location>
</feature>
<dbReference type="AlphaFoldDB" id="A0A0B7B0K5"/>
<dbReference type="InterPro" id="IPR010507">
    <property type="entry name" value="Znf_MYM"/>
</dbReference>
<dbReference type="PANTHER" id="PTHR45736">
    <property type="entry name" value="ZINC FINGER MYM-TYPE PROTEIN"/>
    <property type="match status" value="1"/>
</dbReference>
<evidence type="ECO:0000313" key="7">
    <source>
        <dbReference type="EMBL" id="CEK86543.1"/>
    </source>
</evidence>
<dbReference type="GO" id="GO:0008270">
    <property type="term" value="F:zinc ion binding"/>
    <property type="evidence" value="ECO:0007669"/>
    <property type="project" value="UniProtKB-KW"/>
</dbReference>
<evidence type="ECO:0000256" key="2">
    <source>
        <dbReference type="ARBA" id="ARBA00022737"/>
    </source>
</evidence>
<feature type="domain" description="TRASH" evidence="6">
    <location>
        <begin position="503"/>
        <end position="538"/>
    </location>
</feature>
<feature type="non-terminal residue" evidence="7">
    <location>
        <position position="1"/>
    </location>
</feature>
<evidence type="ECO:0000256" key="5">
    <source>
        <dbReference type="SAM" id="MobiDB-lite"/>
    </source>
</evidence>
<keyword evidence="2" id="KW-0677">Repeat</keyword>
<dbReference type="SMART" id="SM00746">
    <property type="entry name" value="TRASH"/>
    <property type="match status" value="8"/>
</dbReference>
<feature type="compositionally biased region" description="Basic and acidic residues" evidence="5">
    <location>
        <begin position="221"/>
        <end position="241"/>
    </location>
</feature>
<evidence type="ECO:0000256" key="3">
    <source>
        <dbReference type="ARBA" id="ARBA00022771"/>
    </source>
</evidence>
<gene>
    <name evidence="7" type="primary">ORF154352</name>
</gene>
<feature type="domain" description="TRASH" evidence="6">
    <location>
        <begin position="584"/>
        <end position="624"/>
    </location>
</feature>
<evidence type="ECO:0000256" key="1">
    <source>
        <dbReference type="ARBA" id="ARBA00022723"/>
    </source>
</evidence>
<dbReference type="PANTHER" id="PTHR45736:SF1">
    <property type="entry name" value="WITHOUT CHILDREN, ISOFORM B"/>
    <property type="match status" value="1"/>
</dbReference>
<feature type="non-terminal residue" evidence="7">
    <location>
        <position position="838"/>
    </location>
</feature>
<dbReference type="InterPro" id="IPR051284">
    <property type="entry name" value="ZnF_MYMT-QRICH1"/>
</dbReference>
<keyword evidence="4" id="KW-0862">Zinc</keyword>
<feature type="domain" description="TRASH" evidence="6">
    <location>
        <begin position="686"/>
        <end position="725"/>
    </location>
</feature>
<evidence type="ECO:0000259" key="6">
    <source>
        <dbReference type="SMART" id="SM00746"/>
    </source>
</evidence>
<dbReference type="Pfam" id="PF06467">
    <property type="entry name" value="zf-FCS"/>
    <property type="match status" value="1"/>
</dbReference>
<feature type="region of interest" description="Disordered" evidence="5">
    <location>
        <begin position="393"/>
        <end position="414"/>
    </location>
</feature>
<feature type="domain" description="TRASH" evidence="6">
    <location>
        <begin position="731"/>
        <end position="769"/>
    </location>
</feature>
<dbReference type="EMBL" id="HACG01039678">
    <property type="protein sequence ID" value="CEK86543.1"/>
    <property type="molecule type" value="Transcribed_RNA"/>
</dbReference>
<protein>
    <recommendedName>
        <fullName evidence="6">TRASH domain-containing protein</fullName>
    </recommendedName>
</protein>
<sequence>GINSAEFSKKCLAQTQAPNKNYEENVDGLLHQEPFTCNEKKDSTFSDNISRETYIIPKLSTHSDIVHENISGAHQSVDNGAQESDIDIYHKKVDNQGKHSLQESTAMSDHVVTDILEPEGVGDVTFKILSFNSTNGINSSVEHATVDSSSKSCTQIEDRMNATTDKVDSETPSSPENTALAVEFVSTDAPQSSISSNVHLELEHAIASDVFKSVEAANKKNASEGEALDKYTSDQSLEKSSRVTNACDLETENSNMSSASAEKGNCGQKVSEKGNGSVSRDISLTKNVGTCYRDEDDDVHEIMEISEIKKEHGTIDSNVSSDVVHKNAQLSAGIKQELNADRLEDSEEEVMVVDDDGEIVSLKTETSESRGAQNGLGIQISAVSGQQHHLYANEEQRSDTSLDAGNKTDDTARSKAANPKLQTCIVCQKICKCKYNIVRNGDIKHLCDDTCFKKFRKSPGVFLIPKDDVQTPKTSLKETVPALISALTTASVESRQDSTYKTCNVCQLIDVNTNQPFCNWKGLNFCGESCLGKFQSNLNTSCSFCHAYIAVDMRTTFCLKIGNDMRPFCKQRCYSEFKKKLRLCSFCQRDVAAVPEAFTAMVGSDGKFKEFCSQACMKKMESQISDLEILSVEKGNLKLETITCSVCEKQGSMKYTVRLQDRVNKLCSDLCFSAFQYTNKINMGKCDTCSTAYTAEEAQAHFVQYEGKVKRFCSDVCVSQFRKTNSNVVPCTWCSTKKLNFDMIERLDADNKVKMFCSLSCLSLFRVNLQAKSNEAVSCDQCRKVVPAQYHLTMSDASVLNFCSYSCVMTFQTQFAVKRVSPNLGPTLPTSATSLPPS</sequence>
<feature type="compositionally biased region" description="Basic and acidic residues" evidence="5">
    <location>
        <begin position="393"/>
        <end position="413"/>
    </location>
</feature>
<feature type="domain" description="TRASH" evidence="6">
    <location>
        <begin position="644"/>
        <end position="679"/>
    </location>
</feature>
<keyword evidence="3" id="KW-0863">Zinc-finger</keyword>
<feature type="region of interest" description="Disordered" evidence="5">
    <location>
        <begin position="221"/>
        <end position="278"/>
    </location>
</feature>
<organism evidence="7">
    <name type="scientific">Arion vulgaris</name>
    <dbReference type="NCBI Taxonomy" id="1028688"/>
    <lineage>
        <taxon>Eukaryota</taxon>
        <taxon>Metazoa</taxon>
        <taxon>Spiralia</taxon>
        <taxon>Lophotrochozoa</taxon>
        <taxon>Mollusca</taxon>
        <taxon>Gastropoda</taxon>
        <taxon>Heterobranchia</taxon>
        <taxon>Euthyneura</taxon>
        <taxon>Panpulmonata</taxon>
        <taxon>Eupulmonata</taxon>
        <taxon>Stylommatophora</taxon>
        <taxon>Helicina</taxon>
        <taxon>Arionoidea</taxon>
        <taxon>Arionidae</taxon>
        <taxon>Arion</taxon>
    </lineage>
</organism>
<keyword evidence="1" id="KW-0479">Metal-binding</keyword>
<feature type="domain" description="TRASH" evidence="6">
    <location>
        <begin position="424"/>
        <end position="459"/>
    </location>
</feature>
<dbReference type="InterPro" id="IPR011017">
    <property type="entry name" value="TRASH_dom"/>
</dbReference>
<name>A0A0B7B0K5_9EUPU</name>
<accession>A0A0B7B0K5</accession>
<reference evidence="7" key="1">
    <citation type="submission" date="2014-12" db="EMBL/GenBank/DDBJ databases">
        <title>Insight into the proteome of Arion vulgaris.</title>
        <authorList>
            <person name="Aradska J."/>
            <person name="Bulat T."/>
            <person name="Smidak R."/>
            <person name="Sarate P."/>
            <person name="Gangsoo J."/>
            <person name="Sialana F."/>
            <person name="Bilban M."/>
            <person name="Lubec G."/>
        </authorList>
    </citation>
    <scope>NUCLEOTIDE SEQUENCE</scope>
    <source>
        <tissue evidence="7">Skin</tissue>
    </source>
</reference>
<proteinExistence type="predicted"/>
<evidence type="ECO:0000256" key="4">
    <source>
        <dbReference type="ARBA" id="ARBA00022833"/>
    </source>
</evidence>